<dbReference type="SUPFAM" id="SSF47090">
    <property type="entry name" value="PGBD-like"/>
    <property type="match status" value="1"/>
</dbReference>
<dbReference type="GO" id="GO:0004252">
    <property type="term" value="F:serine-type endopeptidase activity"/>
    <property type="evidence" value="ECO:0007669"/>
    <property type="project" value="UniProtKB-EC"/>
</dbReference>
<name>A0A516KIP2_9BACI</name>
<dbReference type="SMART" id="SM00228">
    <property type="entry name" value="PDZ"/>
    <property type="match status" value="1"/>
</dbReference>
<organism evidence="9 10">
    <name type="scientific">Radiobacillus deserti</name>
    <dbReference type="NCBI Taxonomy" id="2594883"/>
    <lineage>
        <taxon>Bacteria</taxon>
        <taxon>Bacillati</taxon>
        <taxon>Bacillota</taxon>
        <taxon>Bacilli</taxon>
        <taxon>Bacillales</taxon>
        <taxon>Bacillaceae</taxon>
        <taxon>Radiobacillus</taxon>
    </lineage>
</organism>
<sequence length="496" mass="54662">MHIKKQYIVLLLLAALLLGAAGSYFGVQLATSNNGDESNSSTSSEERFVDLSPEEQQEFFSNMEGMGNMSKVAQAFSLIKESYLEKVEDKQLIEGAIQGMLDTLEDPYSVFMDKETVEDFNHQIESSFEGIGAEVSMVDGNVTIIAPIKDSPAEKAGLKPNDQIITVDGESLEGLDLYEAVSKIRGEQGSKVTLEVKRPGVTDHLTIELTRDDIPLETVYSDTKTVNGKKAGIIEITSFSENTAKSFNSALEELESQGIEGLVIDVRGNPGGLLTAVEDILKNFITKDQPYVQIEDRDGKKSRYFSELEDKKEYPISVLVDEGSASASEILAGAMKEAGGYDIVGTKTFGKGTVQQAVPMGDGSTIKLTMFKWLTPEGNWIHKKGVKPTLEVKQPEYFYTNPIQIEEPLTFNHTDQKIENAQIMLKGLGFDPGREDGFFSEDTVEAVEAFQASKDLEVTGEIDQQTADVLQTSIVEKIREEENDLQKQRALQALFE</sequence>
<evidence type="ECO:0000256" key="5">
    <source>
        <dbReference type="ARBA" id="ARBA00051784"/>
    </source>
</evidence>
<evidence type="ECO:0000313" key="9">
    <source>
        <dbReference type="EMBL" id="QDP41259.1"/>
    </source>
</evidence>
<dbReference type="Pfam" id="PF01471">
    <property type="entry name" value="PG_binding_1"/>
    <property type="match status" value="1"/>
</dbReference>
<dbReference type="InterPro" id="IPR004447">
    <property type="entry name" value="Peptidase_S41A"/>
</dbReference>
<dbReference type="InterPro" id="IPR002477">
    <property type="entry name" value="Peptidoglycan-bd-like"/>
</dbReference>
<comment type="catalytic activity">
    <reaction evidence="5">
        <text>The enzyme shows specific recognition of a C-terminal tripeptide, Xaa-Yaa-Zaa, in which Xaa is preferably Ala or Leu, Yaa is preferably Ala or Tyr, and Zaa is preferably Ala, but then cleaves at a variable distance from the C-terminus. A typical cleavage is -Ala-Ala-|-Arg-Ala-Ala-Lys-Glu-Asn-Tyr-Ala-Leu-Ala-Ala.</text>
        <dbReference type="EC" id="3.4.21.102"/>
    </reaction>
</comment>
<dbReference type="Proteomes" id="UP000315215">
    <property type="component" value="Chromosome"/>
</dbReference>
<evidence type="ECO:0000256" key="7">
    <source>
        <dbReference type="RuleBase" id="RU004404"/>
    </source>
</evidence>
<dbReference type="EMBL" id="CP041666">
    <property type="protein sequence ID" value="QDP41259.1"/>
    <property type="molecule type" value="Genomic_DNA"/>
</dbReference>
<keyword evidence="3 7" id="KW-0378">Hydrolase</keyword>
<dbReference type="Gene3D" id="1.10.101.10">
    <property type="entry name" value="PGBD-like superfamily/PGBD"/>
    <property type="match status" value="1"/>
</dbReference>
<dbReference type="InterPro" id="IPR005151">
    <property type="entry name" value="Tail-specific_protease"/>
</dbReference>
<dbReference type="AlphaFoldDB" id="A0A516KIP2"/>
<dbReference type="EC" id="3.4.21.102" evidence="6"/>
<dbReference type="InterPro" id="IPR036365">
    <property type="entry name" value="PGBD-like_sf"/>
</dbReference>
<dbReference type="KEGG" id="aqt:FN924_14345"/>
<evidence type="ECO:0000256" key="3">
    <source>
        <dbReference type="ARBA" id="ARBA00022801"/>
    </source>
</evidence>
<dbReference type="FunFam" id="3.30.750.44:FF:000001">
    <property type="entry name" value="S41 family peptidase"/>
    <property type="match status" value="1"/>
</dbReference>
<feature type="domain" description="PDZ" evidence="8">
    <location>
        <begin position="109"/>
        <end position="185"/>
    </location>
</feature>
<dbReference type="RefSeq" id="WP_143895617.1">
    <property type="nucleotide sequence ID" value="NZ_CP041666.1"/>
</dbReference>
<evidence type="ECO:0000256" key="1">
    <source>
        <dbReference type="ARBA" id="ARBA00009179"/>
    </source>
</evidence>
<dbReference type="GO" id="GO:0007165">
    <property type="term" value="P:signal transduction"/>
    <property type="evidence" value="ECO:0007669"/>
    <property type="project" value="TreeGrafter"/>
</dbReference>
<dbReference type="PROSITE" id="PS50106">
    <property type="entry name" value="PDZ"/>
    <property type="match status" value="1"/>
</dbReference>
<dbReference type="NCBIfam" id="TIGR00225">
    <property type="entry name" value="prc"/>
    <property type="match status" value="1"/>
</dbReference>
<dbReference type="CDD" id="cd07560">
    <property type="entry name" value="Peptidase_S41_CPP"/>
    <property type="match status" value="1"/>
</dbReference>
<evidence type="ECO:0000256" key="6">
    <source>
        <dbReference type="ARBA" id="ARBA00066637"/>
    </source>
</evidence>
<evidence type="ECO:0000256" key="4">
    <source>
        <dbReference type="ARBA" id="ARBA00022825"/>
    </source>
</evidence>
<evidence type="ECO:0000313" key="10">
    <source>
        <dbReference type="Proteomes" id="UP000315215"/>
    </source>
</evidence>
<protein>
    <recommendedName>
        <fullName evidence="6">C-terminal processing peptidase</fullName>
        <ecNumber evidence="6">3.4.21.102</ecNumber>
    </recommendedName>
</protein>
<dbReference type="InterPro" id="IPR041489">
    <property type="entry name" value="PDZ_6"/>
</dbReference>
<reference evidence="9 10" key="1">
    <citation type="submission" date="2019-07" db="EMBL/GenBank/DDBJ databases">
        <authorList>
            <person name="Li J."/>
        </authorList>
    </citation>
    <scope>NUCLEOTIDE SEQUENCE [LARGE SCALE GENOMIC DNA]</scope>
    <source>
        <strain evidence="9 10">TKL69</strain>
    </source>
</reference>
<dbReference type="CDD" id="cd06782">
    <property type="entry name" value="cpPDZ_CPP-like"/>
    <property type="match status" value="1"/>
</dbReference>
<dbReference type="Pfam" id="PF22694">
    <property type="entry name" value="CtpB_N-like"/>
    <property type="match status" value="1"/>
</dbReference>
<dbReference type="PANTHER" id="PTHR32060">
    <property type="entry name" value="TAIL-SPECIFIC PROTEASE"/>
    <property type="match status" value="1"/>
</dbReference>
<dbReference type="InterPro" id="IPR036366">
    <property type="entry name" value="PGBDSf"/>
</dbReference>
<dbReference type="SUPFAM" id="SSF52096">
    <property type="entry name" value="ClpP/crotonase"/>
    <property type="match status" value="1"/>
</dbReference>
<keyword evidence="10" id="KW-1185">Reference proteome</keyword>
<dbReference type="InterPro" id="IPR036034">
    <property type="entry name" value="PDZ_sf"/>
</dbReference>
<dbReference type="FunFam" id="2.30.42.10:FF:000063">
    <property type="entry name" value="Peptidase, S41 family"/>
    <property type="match status" value="1"/>
</dbReference>
<gene>
    <name evidence="9" type="ORF">FN924_14345</name>
</gene>
<dbReference type="SMART" id="SM00245">
    <property type="entry name" value="TSPc"/>
    <property type="match status" value="1"/>
</dbReference>
<comment type="similarity">
    <text evidence="1 7">Belongs to the peptidase S41A family.</text>
</comment>
<proteinExistence type="inferred from homology"/>
<dbReference type="Pfam" id="PF17820">
    <property type="entry name" value="PDZ_6"/>
    <property type="match status" value="1"/>
</dbReference>
<dbReference type="GO" id="GO:0030288">
    <property type="term" value="C:outer membrane-bounded periplasmic space"/>
    <property type="evidence" value="ECO:0007669"/>
    <property type="project" value="TreeGrafter"/>
</dbReference>
<dbReference type="GO" id="GO:0006508">
    <property type="term" value="P:proteolysis"/>
    <property type="evidence" value="ECO:0007669"/>
    <property type="project" value="UniProtKB-KW"/>
</dbReference>
<keyword evidence="2 7" id="KW-0645">Protease</keyword>
<dbReference type="Gene3D" id="3.30.750.44">
    <property type="match status" value="1"/>
</dbReference>
<dbReference type="InterPro" id="IPR055210">
    <property type="entry name" value="CtpA/B_N"/>
</dbReference>
<dbReference type="Gene3D" id="3.90.226.10">
    <property type="entry name" value="2-enoyl-CoA Hydratase, Chain A, domain 1"/>
    <property type="match status" value="1"/>
</dbReference>
<dbReference type="Gene3D" id="2.30.42.10">
    <property type="match status" value="1"/>
</dbReference>
<dbReference type="SUPFAM" id="SSF50156">
    <property type="entry name" value="PDZ domain-like"/>
    <property type="match status" value="1"/>
</dbReference>
<dbReference type="InterPro" id="IPR001478">
    <property type="entry name" value="PDZ"/>
</dbReference>
<dbReference type="PANTHER" id="PTHR32060:SF29">
    <property type="entry name" value="CARBOXY-TERMINAL PROCESSING PROTEASE CTPB"/>
    <property type="match status" value="1"/>
</dbReference>
<dbReference type="Pfam" id="PF03572">
    <property type="entry name" value="Peptidase_S41"/>
    <property type="match status" value="1"/>
</dbReference>
<dbReference type="InterPro" id="IPR029045">
    <property type="entry name" value="ClpP/crotonase-like_dom_sf"/>
</dbReference>
<dbReference type="OrthoDB" id="9812068at2"/>
<keyword evidence="4 7" id="KW-0720">Serine protease</keyword>
<evidence type="ECO:0000259" key="8">
    <source>
        <dbReference type="PROSITE" id="PS50106"/>
    </source>
</evidence>
<evidence type="ECO:0000256" key="2">
    <source>
        <dbReference type="ARBA" id="ARBA00022670"/>
    </source>
</evidence>
<accession>A0A516KIP2</accession>